<keyword evidence="1 6" id="KW-0597">Phosphoprotein</keyword>
<dbReference type="Pfam" id="PF00072">
    <property type="entry name" value="Response_reg"/>
    <property type="match status" value="1"/>
</dbReference>
<dbReference type="GO" id="GO:0005829">
    <property type="term" value="C:cytosol"/>
    <property type="evidence" value="ECO:0007669"/>
    <property type="project" value="TreeGrafter"/>
</dbReference>
<dbReference type="InterPro" id="IPR001789">
    <property type="entry name" value="Sig_transdc_resp-reg_receiver"/>
</dbReference>
<dbReference type="InterPro" id="IPR036388">
    <property type="entry name" value="WH-like_DNA-bd_sf"/>
</dbReference>
<comment type="caution">
    <text evidence="10">The sequence shown here is derived from an EMBL/GenBank/DDBJ whole genome shotgun (WGS) entry which is preliminary data.</text>
</comment>
<dbReference type="Proteomes" id="UP000319613">
    <property type="component" value="Unassembled WGS sequence"/>
</dbReference>
<dbReference type="Gene3D" id="6.10.250.690">
    <property type="match status" value="1"/>
</dbReference>
<dbReference type="Pfam" id="PF00486">
    <property type="entry name" value="Trans_reg_C"/>
    <property type="match status" value="1"/>
</dbReference>
<dbReference type="GO" id="GO:0032993">
    <property type="term" value="C:protein-DNA complex"/>
    <property type="evidence" value="ECO:0007669"/>
    <property type="project" value="TreeGrafter"/>
</dbReference>
<dbReference type="GO" id="GO:0000976">
    <property type="term" value="F:transcription cis-regulatory region binding"/>
    <property type="evidence" value="ECO:0007669"/>
    <property type="project" value="TreeGrafter"/>
</dbReference>
<dbReference type="InterPro" id="IPR039420">
    <property type="entry name" value="WalR-like"/>
</dbReference>
<evidence type="ECO:0000256" key="4">
    <source>
        <dbReference type="ARBA" id="ARBA00023125"/>
    </source>
</evidence>
<feature type="domain" description="Response regulatory" evidence="8">
    <location>
        <begin position="2"/>
        <end position="116"/>
    </location>
</feature>
<keyword evidence="2" id="KW-0902">Two-component regulatory system</keyword>
<dbReference type="EMBL" id="VMFF01000002">
    <property type="protein sequence ID" value="TSC66654.1"/>
    <property type="molecule type" value="Genomic_DNA"/>
</dbReference>
<dbReference type="InterPro" id="IPR011006">
    <property type="entry name" value="CheY-like_superfamily"/>
</dbReference>
<evidence type="ECO:0000256" key="7">
    <source>
        <dbReference type="PROSITE-ProRule" id="PRU01091"/>
    </source>
</evidence>
<name>A0A554JED6_9BACT</name>
<dbReference type="GO" id="GO:0000156">
    <property type="term" value="F:phosphorelay response regulator activity"/>
    <property type="evidence" value="ECO:0007669"/>
    <property type="project" value="TreeGrafter"/>
</dbReference>
<keyword evidence="5" id="KW-0804">Transcription</keyword>
<dbReference type="AlphaFoldDB" id="A0A554JED6"/>
<dbReference type="PROSITE" id="PS51755">
    <property type="entry name" value="OMPR_PHOB"/>
    <property type="match status" value="1"/>
</dbReference>
<dbReference type="SMART" id="SM00448">
    <property type="entry name" value="REC"/>
    <property type="match status" value="1"/>
</dbReference>
<reference evidence="10 11" key="1">
    <citation type="submission" date="2017-07" db="EMBL/GenBank/DDBJ databases">
        <title>Mechanisms for carbon and nitrogen cycling indicate functional differentiation within the Candidate Phyla Radiation.</title>
        <authorList>
            <person name="Danczak R.E."/>
            <person name="Johnston M.D."/>
            <person name="Kenah C."/>
            <person name="Slattery M."/>
            <person name="Wrighton K.C."/>
            <person name="Wilkins M.J."/>
        </authorList>
    </citation>
    <scope>NUCLEOTIDE SEQUENCE [LARGE SCALE GENOMIC DNA]</scope>
    <source>
        <strain evidence="10">Gr01-1014_77</strain>
    </source>
</reference>
<dbReference type="PANTHER" id="PTHR48111">
    <property type="entry name" value="REGULATOR OF RPOS"/>
    <property type="match status" value="1"/>
</dbReference>
<dbReference type="CDD" id="cd00383">
    <property type="entry name" value="trans_reg_C"/>
    <property type="match status" value="1"/>
</dbReference>
<evidence type="ECO:0000259" key="8">
    <source>
        <dbReference type="PROSITE" id="PS50110"/>
    </source>
</evidence>
<accession>A0A554JED6</accession>
<protein>
    <submittedName>
        <fullName evidence="10">Winged helix family two component transcriptional regulator</fullName>
    </submittedName>
</protein>
<dbReference type="GO" id="GO:0006355">
    <property type="term" value="P:regulation of DNA-templated transcription"/>
    <property type="evidence" value="ECO:0007669"/>
    <property type="project" value="InterPro"/>
</dbReference>
<feature type="domain" description="OmpR/PhoB-type" evidence="9">
    <location>
        <begin position="124"/>
        <end position="222"/>
    </location>
</feature>
<dbReference type="Gene3D" id="1.10.10.10">
    <property type="entry name" value="Winged helix-like DNA-binding domain superfamily/Winged helix DNA-binding domain"/>
    <property type="match status" value="1"/>
</dbReference>
<sequence>MKILLIEDELAIAKIISSALKYERITVDIARCGNAGLRMAVANKYDLIILDYKLPDKNGDEICLQLRNASFDLPIIVLSAINDYENKVKLLDVGADDYITKPFELAELFARIKAALRKQRIEFGTILSYDDLRLDLKRHSVERQGNKIRLRDKEIKILEYMMRHAEQVLTREMILSYAWGPNTERFTNVVDVHVHNLRDKVDKPFGIHTIQTVNNIGYKLSR</sequence>
<dbReference type="InterPro" id="IPR001867">
    <property type="entry name" value="OmpR/PhoB-type_DNA-bd"/>
</dbReference>
<dbReference type="SMART" id="SM00862">
    <property type="entry name" value="Trans_reg_C"/>
    <property type="match status" value="1"/>
</dbReference>
<feature type="modified residue" description="4-aspartylphosphate" evidence="6">
    <location>
        <position position="51"/>
    </location>
</feature>
<evidence type="ECO:0000259" key="9">
    <source>
        <dbReference type="PROSITE" id="PS51755"/>
    </source>
</evidence>
<evidence type="ECO:0000256" key="1">
    <source>
        <dbReference type="ARBA" id="ARBA00022553"/>
    </source>
</evidence>
<keyword evidence="3" id="KW-0805">Transcription regulation</keyword>
<evidence type="ECO:0000313" key="10">
    <source>
        <dbReference type="EMBL" id="TSC66654.1"/>
    </source>
</evidence>
<evidence type="ECO:0000313" key="11">
    <source>
        <dbReference type="Proteomes" id="UP000319613"/>
    </source>
</evidence>
<evidence type="ECO:0000256" key="6">
    <source>
        <dbReference type="PROSITE-ProRule" id="PRU00169"/>
    </source>
</evidence>
<keyword evidence="4 7" id="KW-0238">DNA-binding</keyword>
<dbReference type="PROSITE" id="PS50110">
    <property type="entry name" value="RESPONSE_REGULATORY"/>
    <property type="match status" value="1"/>
</dbReference>
<evidence type="ECO:0000256" key="5">
    <source>
        <dbReference type="ARBA" id="ARBA00023163"/>
    </source>
</evidence>
<dbReference type="SUPFAM" id="SSF52172">
    <property type="entry name" value="CheY-like"/>
    <property type="match status" value="1"/>
</dbReference>
<gene>
    <name evidence="10" type="ORF">G01um101477_41</name>
</gene>
<feature type="DNA-binding region" description="OmpR/PhoB-type" evidence="7">
    <location>
        <begin position="124"/>
        <end position="222"/>
    </location>
</feature>
<organism evidence="10 11">
    <name type="scientific">Candidatus Doudnabacteria bacterium Gr01-1014_77</name>
    <dbReference type="NCBI Taxonomy" id="2017133"/>
    <lineage>
        <taxon>Bacteria</taxon>
        <taxon>Candidatus Doudnaibacteriota</taxon>
    </lineage>
</organism>
<evidence type="ECO:0000256" key="3">
    <source>
        <dbReference type="ARBA" id="ARBA00023015"/>
    </source>
</evidence>
<proteinExistence type="predicted"/>
<dbReference type="PANTHER" id="PTHR48111:SF22">
    <property type="entry name" value="REGULATOR OF RPOS"/>
    <property type="match status" value="1"/>
</dbReference>
<dbReference type="Gene3D" id="3.40.50.2300">
    <property type="match status" value="1"/>
</dbReference>
<evidence type="ECO:0000256" key="2">
    <source>
        <dbReference type="ARBA" id="ARBA00023012"/>
    </source>
</evidence>